<keyword evidence="2" id="KW-1185">Reference proteome</keyword>
<reference evidence="1 2" key="1">
    <citation type="submission" date="2014-04" db="EMBL/GenBank/DDBJ databases">
        <title>Aquimarina sp. 22II-S11-z7 Genome Sequencing.</title>
        <authorList>
            <person name="Lai Q."/>
        </authorList>
    </citation>
    <scope>NUCLEOTIDE SEQUENCE [LARGE SCALE GENOMIC DNA]</scope>
    <source>
        <strain evidence="1 2">22II-S11-z7</strain>
    </source>
</reference>
<evidence type="ECO:0000313" key="1">
    <source>
        <dbReference type="EMBL" id="EZH72137.1"/>
    </source>
</evidence>
<dbReference type="EMBL" id="AQRA01000009">
    <property type="protein sequence ID" value="EZH72137.1"/>
    <property type="molecule type" value="Genomic_DNA"/>
</dbReference>
<dbReference type="AlphaFoldDB" id="A0A023BQ00"/>
<dbReference type="Proteomes" id="UP000023541">
    <property type="component" value="Unassembled WGS sequence"/>
</dbReference>
<proteinExistence type="predicted"/>
<dbReference type="eggNOG" id="ENOG5032K5T">
    <property type="taxonomic scope" value="Bacteria"/>
</dbReference>
<dbReference type="STRING" id="1317122.ATO12_24685"/>
<comment type="caution">
    <text evidence="1">The sequence shown here is derived from an EMBL/GenBank/DDBJ whole genome shotgun (WGS) entry which is preliminary data.</text>
</comment>
<organism evidence="1 2">
    <name type="scientific">Aquimarina atlantica</name>
    <dbReference type="NCBI Taxonomy" id="1317122"/>
    <lineage>
        <taxon>Bacteria</taxon>
        <taxon>Pseudomonadati</taxon>
        <taxon>Bacteroidota</taxon>
        <taxon>Flavobacteriia</taxon>
        <taxon>Flavobacteriales</taxon>
        <taxon>Flavobacteriaceae</taxon>
        <taxon>Aquimarina</taxon>
    </lineage>
</organism>
<sequence>MKLKEYKRFKNRNSLLFGFLISNKEAIVNVNKNIEPPIERRYADEVKKYRTARFNCQKTGTLLSKLKINL</sequence>
<dbReference type="RefSeq" id="WP_034245648.1">
    <property type="nucleotide sequence ID" value="NZ_AQRA01000009.1"/>
</dbReference>
<protein>
    <submittedName>
        <fullName evidence="1">Uncharacterized protein</fullName>
    </submittedName>
</protein>
<accession>A0A023BQ00</accession>
<evidence type="ECO:0000313" key="2">
    <source>
        <dbReference type="Proteomes" id="UP000023541"/>
    </source>
</evidence>
<dbReference type="OrthoDB" id="9850865at2"/>
<gene>
    <name evidence="1" type="ORF">ATO12_24685</name>
</gene>
<name>A0A023BQ00_9FLAO</name>